<proteinExistence type="predicted"/>
<organism evidence="2 3">
    <name type="scientific">Hartmannibacter diazotrophicus</name>
    <dbReference type="NCBI Taxonomy" id="1482074"/>
    <lineage>
        <taxon>Bacteria</taxon>
        <taxon>Pseudomonadati</taxon>
        <taxon>Pseudomonadota</taxon>
        <taxon>Alphaproteobacteria</taxon>
        <taxon>Hyphomicrobiales</taxon>
        <taxon>Pleomorphomonadaceae</taxon>
        <taxon>Hartmannibacter</taxon>
    </lineage>
</organism>
<gene>
    <name evidence="2" type="ORF">HDIA_3543</name>
</gene>
<dbReference type="InterPro" id="IPR027373">
    <property type="entry name" value="RHH_dom"/>
</dbReference>
<dbReference type="EMBL" id="LT960614">
    <property type="protein sequence ID" value="SON57084.1"/>
    <property type="molecule type" value="Genomic_DNA"/>
</dbReference>
<evidence type="ECO:0000313" key="3">
    <source>
        <dbReference type="Proteomes" id="UP000223606"/>
    </source>
</evidence>
<evidence type="ECO:0000259" key="1">
    <source>
        <dbReference type="Pfam" id="PF13467"/>
    </source>
</evidence>
<sequence>MCHVFASQSPASYAFETRSMRLNGQSTSIRLESIFWQVLERIATEQGFTLPKFISTLHSEILEIRGEAPNFTSHLRCICLVFLESELHVPDTAEARKTQCNGAPAALDAVARQNML</sequence>
<reference evidence="3" key="1">
    <citation type="submission" date="2017-09" db="EMBL/GenBank/DDBJ databases">
        <title>Genome sequence of Nannocystis excedens DSM 71.</title>
        <authorList>
            <person name="Blom J."/>
        </authorList>
    </citation>
    <scope>NUCLEOTIDE SEQUENCE [LARGE SCALE GENOMIC DNA]</scope>
    <source>
        <strain evidence="3">type strain: E19</strain>
    </source>
</reference>
<dbReference type="Proteomes" id="UP000223606">
    <property type="component" value="Chromosome 1"/>
</dbReference>
<dbReference type="InterPro" id="IPR038268">
    <property type="entry name" value="RHH_sf"/>
</dbReference>
<protein>
    <recommendedName>
        <fullName evidence="1">Ribbon-helix-helix domain-containing protein</fullName>
    </recommendedName>
</protein>
<dbReference type="AlphaFoldDB" id="A0A2C9D9S9"/>
<keyword evidence="3" id="KW-1185">Reference proteome</keyword>
<dbReference type="KEGG" id="hdi:HDIA_3543"/>
<feature type="domain" description="Ribbon-helix-helix" evidence="1">
    <location>
        <begin position="16"/>
        <end position="80"/>
    </location>
</feature>
<dbReference type="Gene3D" id="1.10.3990.20">
    <property type="entry name" value="protein bp1543"/>
    <property type="match status" value="1"/>
</dbReference>
<accession>A0A2C9D9S9</accession>
<dbReference type="RefSeq" id="WP_099557389.1">
    <property type="nucleotide sequence ID" value="NZ_LT960614.1"/>
</dbReference>
<evidence type="ECO:0000313" key="2">
    <source>
        <dbReference type="EMBL" id="SON57084.1"/>
    </source>
</evidence>
<dbReference type="OrthoDB" id="5458732at2"/>
<dbReference type="Pfam" id="PF13467">
    <property type="entry name" value="RHH_4"/>
    <property type="match status" value="1"/>
</dbReference>
<name>A0A2C9D9S9_9HYPH</name>